<evidence type="ECO:0000259" key="4">
    <source>
        <dbReference type="Pfam" id="PF00248"/>
    </source>
</evidence>
<evidence type="ECO:0000256" key="3">
    <source>
        <dbReference type="PIRSR" id="PIRSR000097-3"/>
    </source>
</evidence>
<dbReference type="PRINTS" id="PR00069">
    <property type="entry name" value="ALDKETRDTASE"/>
</dbReference>
<keyword evidence="6" id="KW-1185">Reference proteome</keyword>
<dbReference type="EMBL" id="CP009286">
    <property type="protein sequence ID" value="AIQ63082.1"/>
    <property type="molecule type" value="Genomic_DNA"/>
</dbReference>
<evidence type="ECO:0000256" key="1">
    <source>
        <dbReference type="PIRSR" id="PIRSR000097-1"/>
    </source>
</evidence>
<dbReference type="InterPro" id="IPR023210">
    <property type="entry name" value="NADP_OxRdtase_dom"/>
</dbReference>
<feature type="domain" description="NADP-dependent oxidoreductase" evidence="4">
    <location>
        <begin position="32"/>
        <end position="285"/>
    </location>
</feature>
<feature type="binding site" evidence="2">
    <location>
        <position position="128"/>
    </location>
    <ligand>
        <name>substrate</name>
    </ligand>
</feature>
<sequence length="299" mass="32759">MNSLNGVRKQEVEAANAARRVKLPDGTLVSAIGQGTWNIGENPSRREEEIAALRLGVELGMNVIDTAEMYGDGESESIVGEAIRGIRENVFLVSKVYPHNAGRDRLARSCEASLKRLGTDHLDLYLLHWRGDVPLEETVEGMERLVKEGKISRWGVSNFDSKDMKELLDVQGGANCATNQVLYHLGSRGIEVELLPWQRSKLMPIMAYSPLAQAGALRKGLVNSPAVMEIAEAHGVQPLQVLLAWSIREGGVIAIPKASTREHVLLNASAGLIELSKEESVRLNEAFPKPAFRVPLDVI</sequence>
<evidence type="ECO:0000313" key="6">
    <source>
        <dbReference type="Proteomes" id="UP000029507"/>
    </source>
</evidence>
<organism evidence="5 6">
    <name type="scientific">Paenibacillus stellifer</name>
    <dbReference type="NCBI Taxonomy" id="169760"/>
    <lineage>
        <taxon>Bacteria</taxon>
        <taxon>Bacillati</taxon>
        <taxon>Bacillota</taxon>
        <taxon>Bacilli</taxon>
        <taxon>Bacillales</taxon>
        <taxon>Paenibacillaceae</taxon>
        <taxon>Paenibacillus</taxon>
    </lineage>
</organism>
<gene>
    <name evidence="5" type="ORF">PSTEL_08245</name>
</gene>
<evidence type="ECO:0000313" key="5">
    <source>
        <dbReference type="EMBL" id="AIQ63082.1"/>
    </source>
</evidence>
<dbReference type="InterPro" id="IPR036812">
    <property type="entry name" value="NAD(P)_OxRdtase_dom_sf"/>
</dbReference>
<dbReference type="InterPro" id="IPR020471">
    <property type="entry name" value="AKR"/>
</dbReference>
<evidence type="ECO:0000256" key="2">
    <source>
        <dbReference type="PIRSR" id="PIRSR000097-2"/>
    </source>
</evidence>
<dbReference type="PANTHER" id="PTHR43638:SF3">
    <property type="entry name" value="ALDEHYDE REDUCTASE"/>
    <property type="match status" value="1"/>
</dbReference>
<dbReference type="AlphaFoldDB" id="A0A089LQB9"/>
<dbReference type="HOGENOM" id="CLU_023205_2_3_9"/>
<dbReference type="Gene3D" id="3.20.20.100">
    <property type="entry name" value="NADP-dependent oxidoreductase domain"/>
    <property type="match status" value="1"/>
</dbReference>
<dbReference type="PIRSF" id="PIRSF000097">
    <property type="entry name" value="AKR"/>
    <property type="match status" value="1"/>
</dbReference>
<dbReference type="CDD" id="cd19138">
    <property type="entry name" value="AKR_YeaE"/>
    <property type="match status" value="1"/>
</dbReference>
<dbReference type="KEGG" id="pste:PSTEL_08245"/>
<dbReference type="OrthoDB" id="9773828at2"/>
<dbReference type="Proteomes" id="UP000029507">
    <property type="component" value="Chromosome"/>
</dbReference>
<dbReference type="RefSeq" id="WP_038700362.1">
    <property type="nucleotide sequence ID" value="NZ_CP009286.1"/>
</dbReference>
<reference evidence="5 6" key="1">
    <citation type="submission" date="2014-08" db="EMBL/GenBank/DDBJ databases">
        <title>Comparative genomics of the Paenibacillus odorifer group.</title>
        <authorList>
            <person name="den Bakker H.C."/>
            <person name="Tsai Y.-C."/>
            <person name="Martin N."/>
            <person name="Korlach J."/>
            <person name="Wiedmann M."/>
        </authorList>
    </citation>
    <scope>NUCLEOTIDE SEQUENCE [LARGE SCALE GENOMIC DNA]</scope>
    <source>
        <strain evidence="5 6">DSM 14472</strain>
    </source>
</reference>
<feature type="site" description="Lowers pKa of active site Tyr" evidence="3">
    <location>
        <position position="95"/>
    </location>
</feature>
<name>A0A089LQB9_9BACL</name>
<protein>
    <recommendedName>
        <fullName evidence="4">NADP-dependent oxidoreductase domain-containing protein</fullName>
    </recommendedName>
</protein>
<proteinExistence type="predicted"/>
<dbReference type="SUPFAM" id="SSF51430">
    <property type="entry name" value="NAD(P)-linked oxidoreductase"/>
    <property type="match status" value="1"/>
</dbReference>
<dbReference type="PANTHER" id="PTHR43638">
    <property type="entry name" value="OXIDOREDUCTASE, ALDO/KETO REDUCTASE FAMILY PROTEIN"/>
    <property type="match status" value="1"/>
</dbReference>
<dbReference type="Pfam" id="PF00248">
    <property type="entry name" value="Aldo_ket_red"/>
    <property type="match status" value="1"/>
</dbReference>
<dbReference type="GO" id="GO:0016491">
    <property type="term" value="F:oxidoreductase activity"/>
    <property type="evidence" value="ECO:0007669"/>
    <property type="project" value="InterPro"/>
</dbReference>
<dbReference type="STRING" id="169760.PSTEL_08245"/>
<accession>A0A089LQB9</accession>
<feature type="active site" description="Proton donor" evidence="1">
    <location>
        <position position="70"/>
    </location>
</feature>